<dbReference type="Proteomes" id="UP000250179">
    <property type="component" value="Chromosome"/>
</dbReference>
<dbReference type="KEGG" id="tprf:A3L09_08095"/>
<dbReference type="InterPro" id="IPR002816">
    <property type="entry name" value="TraB/PrgY/GumN_fam"/>
</dbReference>
<organism evidence="1 2">
    <name type="scientific">Thermococcus profundus</name>
    <dbReference type="NCBI Taxonomy" id="49899"/>
    <lineage>
        <taxon>Archaea</taxon>
        <taxon>Methanobacteriati</taxon>
        <taxon>Methanobacteriota</taxon>
        <taxon>Thermococci</taxon>
        <taxon>Thermococcales</taxon>
        <taxon>Thermococcaceae</taxon>
        <taxon>Thermococcus</taxon>
    </lineage>
</organism>
<keyword evidence="2" id="KW-1185">Reference proteome</keyword>
<evidence type="ECO:0000313" key="1">
    <source>
        <dbReference type="EMBL" id="ASJ03216.1"/>
    </source>
</evidence>
<protein>
    <submittedName>
        <fullName evidence="1">Conjugal transfer protein TraB</fullName>
    </submittedName>
</protein>
<evidence type="ECO:0000313" key="2">
    <source>
        <dbReference type="Proteomes" id="UP000250179"/>
    </source>
</evidence>
<dbReference type="CDD" id="cd14726">
    <property type="entry name" value="TraB_PrgY-like"/>
    <property type="match status" value="1"/>
</dbReference>
<proteinExistence type="predicted"/>
<dbReference type="Pfam" id="PF01963">
    <property type="entry name" value="TraB_PrgY_gumN"/>
    <property type="match status" value="1"/>
</dbReference>
<reference evidence="1 2" key="1">
    <citation type="submission" date="2016-03" db="EMBL/GenBank/DDBJ databases">
        <title>Complete genome sequence of Thermococcus profundus strain DT5432.</title>
        <authorList>
            <person name="Oger P.M."/>
        </authorList>
    </citation>
    <scope>NUCLEOTIDE SEQUENCE [LARGE SCALE GENOMIC DNA]</scope>
    <source>
        <strain evidence="1 2">DT 5432</strain>
    </source>
</reference>
<dbReference type="EMBL" id="CP014862">
    <property type="protein sequence ID" value="ASJ03216.1"/>
    <property type="molecule type" value="Genomic_DNA"/>
</dbReference>
<dbReference type="PANTHER" id="PTHR21530:SF7">
    <property type="entry name" value="TRAB DOMAIN-CONTAINING PROTEIN"/>
    <property type="match status" value="1"/>
</dbReference>
<accession>A0A2Z2MBL7</accession>
<gene>
    <name evidence="1" type="ORF">A3L09_08095</name>
</gene>
<dbReference type="InterPro" id="IPR046345">
    <property type="entry name" value="TraB_PrgY-like"/>
</dbReference>
<dbReference type="OrthoDB" id="185689at2157"/>
<sequence length="242" mass="27376">MSYLRYVKVIGTMHVSPRSREEVTREIEREKPAAVAVELDIPRFQGLQMGKKAELRESLRLGRAGLVSYLLTKLEEKLGEEFGMAPGGEMLGAIETAGRLGIPVLLIDEDIRVIMGKILQAPLREKLFLILEGSLVFLPGMGEEVGEKDMLSAYRDMMREFKVRYPYLFRVLVEERNEIMALNLKRAVDDLLARGVKRPRIIAVVGMGHKEGIERILNSWKPERRSIYPGGLGNLYNPRAAI</sequence>
<dbReference type="PANTHER" id="PTHR21530">
    <property type="entry name" value="PHEROMONE SHUTDOWN PROTEIN"/>
    <property type="match status" value="1"/>
</dbReference>
<dbReference type="AlphaFoldDB" id="A0A2Z2MBL7"/>
<name>A0A2Z2MBL7_THEPR</name>
<dbReference type="GeneID" id="33320370"/>
<dbReference type="RefSeq" id="WP_088858473.1">
    <property type="nucleotide sequence ID" value="NZ_CP014862.1"/>
</dbReference>